<dbReference type="InterPro" id="IPR000504">
    <property type="entry name" value="RRM_dom"/>
</dbReference>
<dbReference type="PANTHER" id="PTHR48027">
    <property type="entry name" value="HETEROGENEOUS NUCLEAR RIBONUCLEOPROTEIN 87F-RELATED"/>
    <property type="match status" value="1"/>
</dbReference>
<dbReference type="AlphaFoldDB" id="A0AAV2Q0X1"/>
<dbReference type="InterPro" id="IPR052462">
    <property type="entry name" value="SLIRP/GR-RBP-like"/>
</dbReference>
<evidence type="ECO:0000256" key="2">
    <source>
        <dbReference type="PROSITE-ProRule" id="PRU00176"/>
    </source>
</evidence>
<dbReference type="InterPro" id="IPR035979">
    <property type="entry name" value="RBD_domain_sf"/>
</dbReference>
<evidence type="ECO:0000256" key="1">
    <source>
        <dbReference type="ARBA" id="ARBA00022884"/>
    </source>
</evidence>
<reference evidence="5 6" key="1">
    <citation type="submission" date="2024-05" db="EMBL/GenBank/DDBJ databases">
        <authorList>
            <person name="Wallberg A."/>
        </authorList>
    </citation>
    <scope>NUCLEOTIDE SEQUENCE [LARGE SCALE GENOMIC DNA]</scope>
</reference>
<dbReference type="Gene3D" id="3.30.70.330">
    <property type="match status" value="1"/>
</dbReference>
<feature type="compositionally biased region" description="Gly residues" evidence="3">
    <location>
        <begin position="130"/>
        <end position="145"/>
    </location>
</feature>
<evidence type="ECO:0000313" key="5">
    <source>
        <dbReference type="EMBL" id="CAL4068343.1"/>
    </source>
</evidence>
<accession>A0AAV2Q0X1</accession>
<feature type="domain" description="RRM" evidence="4">
    <location>
        <begin position="52"/>
        <end position="129"/>
    </location>
</feature>
<keyword evidence="1 2" id="KW-0694">RNA-binding</keyword>
<gene>
    <name evidence="5" type="ORF">MNOR_LOCUS7145</name>
</gene>
<evidence type="ECO:0000313" key="6">
    <source>
        <dbReference type="Proteomes" id="UP001497623"/>
    </source>
</evidence>
<dbReference type="PROSITE" id="PS50102">
    <property type="entry name" value="RRM"/>
    <property type="match status" value="1"/>
</dbReference>
<dbReference type="SUPFAM" id="SSF54928">
    <property type="entry name" value="RNA-binding domain, RBD"/>
    <property type="match status" value="1"/>
</dbReference>
<name>A0AAV2Q0X1_MEGNR</name>
<evidence type="ECO:0000256" key="3">
    <source>
        <dbReference type="SAM" id="MobiDB-lite"/>
    </source>
</evidence>
<keyword evidence="6" id="KW-1185">Reference proteome</keyword>
<feature type="non-terminal residue" evidence="5">
    <location>
        <position position="206"/>
    </location>
</feature>
<organism evidence="5 6">
    <name type="scientific">Meganyctiphanes norvegica</name>
    <name type="common">Northern krill</name>
    <name type="synonym">Thysanopoda norvegica</name>
    <dbReference type="NCBI Taxonomy" id="48144"/>
    <lineage>
        <taxon>Eukaryota</taxon>
        <taxon>Metazoa</taxon>
        <taxon>Ecdysozoa</taxon>
        <taxon>Arthropoda</taxon>
        <taxon>Crustacea</taxon>
        <taxon>Multicrustacea</taxon>
        <taxon>Malacostraca</taxon>
        <taxon>Eumalacostraca</taxon>
        <taxon>Eucarida</taxon>
        <taxon>Euphausiacea</taxon>
        <taxon>Euphausiidae</taxon>
        <taxon>Meganyctiphanes</taxon>
    </lineage>
</organism>
<dbReference type="Pfam" id="PF00076">
    <property type="entry name" value="RRM_1"/>
    <property type="match status" value="1"/>
</dbReference>
<feature type="region of interest" description="Disordered" evidence="3">
    <location>
        <begin position="120"/>
        <end position="145"/>
    </location>
</feature>
<evidence type="ECO:0000259" key="4">
    <source>
        <dbReference type="PROSITE" id="PS50102"/>
    </source>
</evidence>
<comment type="caution">
    <text evidence="5">The sequence shown here is derived from an EMBL/GenBank/DDBJ whole genome shotgun (WGS) entry which is preliminary data.</text>
</comment>
<protein>
    <recommendedName>
        <fullName evidence="4">RRM domain-containing protein</fullName>
    </recommendedName>
</protein>
<dbReference type="EMBL" id="CAXKWB010003085">
    <property type="protein sequence ID" value="CAL4068343.1"/>
    <property type="molecule type" value="Genomic_DNA"/>
</dbReference>
<dbReference type="GO" id="GO:0003723">
    <property type="term" value="F:RNA binding"/>
    <property type="evidence" value="ECO:0007669"/>
    <property type="project" value="UniProtKB-UniRule"/>
</dbReference>
<dbReference type="InterPro" id="IPR012677">
    <property type="entry name" value="Nucleotide-bd_a/b_plait_sf"/>
</dbReference>
<dbReference type="Proteomes" id="UP001497623">
    <property type="component" value="Unassembled WGS sequence"/>
</dbReference>
<proteinExistence type="predicted"/>
<dbReference type="SMART" id="SM00360">
    <property type="entry name" value="RRM"/>
    <property type="match status" value="1"/>
</dbReference>
<sequence>MNQNIAHAQIIIKVQVQPTPRWSSLCHHIERTVTYFIQEIKESLENMSEDDRKMFLGGISWSTTEDSLYEYFGNYGQLESVKVITDRETGRSKGFAFIVFADSNDLETVLAAGAHTIDGRSVEPRRATPGRGGGGGGGRGGGGGGYGGGRGGGGYGGGGRGGGGYSRGGGGGYRQGGGGYGGGGGGYGGGGGGGYSQGGGGGGYYL</sequence>